<comment type="similarity">
    <text evidence="3 9">Belongs to the carbamoyltransferase HypF family.</text>
</comment>
<evidence type="ECO:0000256" key="7">
    <source>
        <dbReference type="ARBA" id="ARBA00022833"/>
    </source>
</evidence>
<evidence type="ECO:0000256" key="3">
    <source>
        <dbReference type="ARBA" id="ARBA00008097"/>
    </source>
</evidence>
<dbReference type="InterPro" id="IPR036046">
    <property type="entry name" value="Acylphosphatase-like_dom_sf"/>
</dbReference>
<gene>
    <name evidence="13" type="ORF">C8E87_0474</name>
</gene>
<evidence type="ECO:0000259" key="11">
    <source>
        <dbReference type="PROSITE" id="PS51160"/>
    </source>
</evidence>
<dbReference type="EMBL" id="SNWR01000001">
    <property type="protein sequence ID" value="TDO36887.1"/>
    <property type="molecule type" value="Genomic_DNA"/>
</dbReference>
<evidence type="ECO:0000313" key="13">
    <source>
        <dbReference type="EMBL" id="TDO36887.1"/>
    </source>
</evidence>
<reference evidence="13 14" key="1">
    <citation type="submission" date="2019-03" db="EMBL/GenBank/DDBJ databases">
        <title>Sequencing the genomes of 1000 actinobacteria strains.</title>
        <authorList>
            <person name="Klenk H.-P."/>
        </authorList>
    </citation>
    <scope>NUCLEOTIDE SEQUENCE [LARGE SCALE GENOMIC DNA]</scope>
    <source>
        <strain evidence="13 14">DSM 43805</strain>
    </source>
</reference>
<dbReference type="PROSITE" id="PS51163">
    <property type="entry name" value="YRDC"/>
    <property type="match status" value="1"/>
</dbReference>
<dbReference type="SUPFAM" id="SSF55821">
    <property type="entry name" value="YrdC/RibB"/>
    <property type="match status" value="1"/>
</dbReference>
<keyword evidence="14" id="KW-1185">Reference proteome</keyword>
<organism evidence="13 14">
    <name type="scientific">Paractinoplanes brasiliensis</name>
    <dbReference type="NCBI Taxonomy" id="52695"/>
    <lineage>
        <taxon>Bacteria</taxon>
        <taxon>Bacillati</taxon>
        <taxon>Actinomycetota</taxon>
        <taxon>Actinomycetes</taxon>
        <taxon>Micromonosporales</taxon>
        <taxon>Micromonosporaceae</taxon>
        <taxon>Paractinoplanes</taxon>
    </lineage>
</organism>
<dbReference type="SUPFAM" id="SSF159127">
    <property type="entry name" value="HupF/HypC-like"/>
    <property type="match status" value="1"/>
</dbReference>
<feature type="active site" evidence="10">
    <location>
        <position position="102"/>
    </location>
</feature>
<comment type="caution">
    <text evidence="13">The sequence shown here is derived from an EMBL/GenBank/DDBJ whole genome shotgun (WGS) entry which is preliminary data.</text>
</comment>
<dbReference type="GO" id="GO:0016743">
    <property type="term" value="F:carboxyl- or carbamoyltransferase activity"/>
    <property type="evidence" value="ECO:0007669"/>
    <property type="project" value="UniProtKB-UniRule"/>
</dbReference>
<keyword evidence="5" id="KW-0479">Metal-binding</keyword>
<dbReference type="InterPro" id="IPR011125">
    <property type="entry name" value="Znf_HypF"/>
</dbReference>
<keyword evidence="10" id="KW-0378">Hydrolase</keyword>
<dbReference type="EC" id="6.2.-.-" evidence="9"/>
<evidence type="ECO:0000256" key="4">
    <source>
        <dbReference type="ARBA" id="ARBA00022598"/>
    </source>
</evidence>
<evidence type="ECO:0000259" key="12">
    <source>
        <dbReference type="PROSITE" id="PS51163"/>
    </source>
</evidence>
<comment type="catalytic activity">
    <reaction evidence="10">
        <text>an acyl phosphate + H2O = a carboxylate + phosphate + H(+)</text>
        <dbReference type="Rhea" id="RHEA:14965"/>
        <dbReference type="ChEBI" id="CHEBI:15377"/>
        <dbReference type="ChEBI" id="CHEBI:15378"/>
        <dbReference type="ChEBI" id="CHEBI:29067"/>
        <dbReference type="ChEBI" id="CHEBI:43474"/>
        <dbReference type="ChEBI" id="CHEBI:59918"/>
        <dbReference type="EC" id="3.6.1.7"/>
    </reaction>
</comment>
<dbReference type="OrthoDB" id="9808093at2"/>
<dbReference type="PANTHER" id="PTHR42959">
    <property type="entry name" value="CARBAMOYLTRANSFERASE"/>
    <property type="match status" value="1"/>
</dbReference>
<dbReference type="UniPathway" id="UPA00335"/>
<evidence type="ECO:0000313" key="14">
    <source>
        <dbReference type="Proteomes" id="UP000294901"/>
    </source>
</evidence>
<dbReference type="SUPFAM" id="SSF54975">
    <property type="entry name" value="Acylphosphatase/BLUF domain-like"/>
    <property type="match status" value="1"/>
</dbReference>
<dbReference type="Gene3D" id="3.90.870.50">
    <property type="match status" value="1"/>
</dbReference>
<sequence>MCLGIPGRVVEIVPGYAGQLALVDVVGAQRRVNVGMLDAPPAAGDWVLIHMGFALEVIDAARAEEAMGGLELMGRPRDEVPDGDRIRRRYTVSGLVQGVGFRPFAYVTAAGLGLTGSVGNTVDGVVVEVEGDPDAVAEYGLRLREDAPPLAMVTAVAEADLPVEGGTGFTIAASGGEGPARTLASPDVAICADCLRELRDPGNRRYRHPFITCTNCGPRFTIITRLPYDRDATTMARFPMCAACRTEYEDPADRRFHAQPIACPDCGPRLELITGGHPAAYGEDALRGARELLAAGRIVAVKGLGGYHLACDARNAAAVAELRRRKRRGGKPFAVMAADLAAARRLATLTPGEEDLLTGIRRPIVLLPRRAGTTDGVADEVAPDNPDLGLMLPYTPLHVLLFGLPGDQSGPDALVMTSGNLSGEPIVTDDADALTRLAPLAEAWLRHDRGIRVPCDDSVSRHVAGAELPIRRSRGYAPLPLALPFEVPPILAAGADLKNTCALGSGRYAWVSQHIGDMDDVSTIEALTRTERHLGELTGVRPEILVADRHPEYRSGDWARRHAAGRPVRRVQHHHAHIAAVMAEHGIGADEQVIGVAFDGTGYGDDGAVWGGEVLIADYKAYRRAAHLGYVPLAGGDAGVLRPYRMALAHLRAAGVGWQPDLPAVAACPPAERDVLAHQLTTGFGCVPTSSMGRLFDAVSSLAGVRHRADFEAEAAIVLEGLARHADGGAGYAFGLHEPAGGPIVADPGPVIQAIAVQARSGVAPAVIAARFHTAVATLITELAERCRAQTGLDVVVLGGGVFQNALLIDAAGQNLRERGFTVLRPRLLPPNDGGIALGQLVIGASG</sequence>
<proteinExistence type="inferred from homology"/>
<dbReference type="Pfam" id="PF07503">
    <property type="entry name" value="zf-HYPF"/>
    <property type="match status" value="2"/>
</dbReference>
<dbReference type="PROSITE" id="PS51160">
    <property type="entry name" value="ACYLPHOSPHATASE_3"/>
    <property type="match status" value="1"/>
</dbReference>
<evidence type="ECO:0000256" key="1">
    <source>
        <dbReference type="ARBA" id="ARBA00004711"/>
    </source>
</evidence>
<dbReference type="NCBIfam" id="TIGR00074">
    <property type="entry name" value="hypC_hupF"/>
    <property type="match status" value="1"/>
</dbReference>
<dbReference type="InterPro" id="IPR006070">
    <property type="entry name" value="Sua5-like_dom"/>
</dbReference>
<dbReference type="InterPro" id="IPR051060">
    <property type="entry name" value="Carbamoyltrans_HypF-like"/>
</dbReference>
<keyword evidence="7" id="KW-0862">Zinc</keyword>
<evidence type="ECO:0000256" key="8">
    <source>
        <dbReference type="ARBA" id="ARBA00048220"/>
    </source>
</evidence>
<dbReference type="PANTHER" id="PTHR42959:SF1">
    <property type="entry name" value="CARBAMOYLTRANSFERASE HYPF"/>
    <property type="match status" value="1"/>
</dbReference>
<dbReference type="InterPro" id="IPR017945">
    <property type="entry name" value="DHBP_synth_RibB-like_a/b_dom"/>
</dbReference>
<comment type="pathway">
    <text evidence="1">Protein modification; [NiFe] hydrogenase maturation.</text>
</comment>
<dbReference type="PROSITE" id="PS01097">
    <property type="entry name" value="HUPF_HYPC"/>
    <property type="match status" value="1"/>
</dbReference>
<feature type="domain" description="Acylphosphatase-like" evidence="11">
    <location>
        <begin position="87"/>
        <end position="173"/>
    </location>
</feature>
<dbReference type="GO" id="GO:0016874">
    <property type="term" value="F:ligase activity"/>
    <property type="evidence" value="ECO:0007669"/>
    <property type="project" value="UniProtKB-UniRule"/>
</dbReference>
<dbReference type="Pfam" id="PF01455">
    <property type="entry name" value="HupF_HypC"/>
    <property type="match status" value="1"/>
</dbReference>
<dbReference type="InterPro" id="IPR041440">
    <property type="entry name" value="HypF_C"/>
</dbReference>
<dbReference type="GO" id="GO:0003725">
    <property type="term" value="F:double-stranded RNA binding"/>
    <property type="evidence" value="ECO:0007669"/>
    <property type="project" value="InterPro"/>
</dbReference>
<dbReference type="NCBIfam" id="TIGR00143">
    <property type="entry name" value="hypF"/>
    <property type="match status" value="1"/>
</dbReference>
<dbReference type="Pfam" id="PF00708">
    <property type="entry name" value="Acylphosphatase"/>
    <property type="match status" value="1"/>
</dbReference>
<dbReference type="Pfam" id="PF22521">
    <property type="entry name" value="HypF_C_2"/>
    <property type="match status" value="1"/>
</dbReference>
<evidence type="ECO:0000256" key="5">
    <source>
        <dbReference type="ARBA" id="ARBA00022723"/>
    </source>
</evidence>
<dbReference type="Proteomes" id="UP000294901">
    <property type="component" value="Unassembled WGS sequence"/>
</dbReference>
<dbReference type="InterPro" id="IPR004421">
    <property type="entry name" value="Carbamoyltransferase_HypF"/>
</dbReference>
<dbReference type="InterPro" id="IPR017968">
    <property type="entry name" value="Acylphosphatase_CS"/>
</dbReference>
<accession>A0A4R6JM29</accession>
<dbReference type="RefSeq" id="WP_133871585.1">
    <property type="nucleotide sequence ID" value="NZ_BOMD01000071.1"/>
</dbReference>
<evidence type="ECO:0000256" key="9">
    <source>
        <dbReference type="PIRNR" id="PIRNR006256"/>
    </source>
</evidence>
<feature type="domain" description="YrdC-like" evidence="12">
    <location>
        <begin position="283"/>
        <end position="475"/>
    </location>
</feature>
<feature type="active site" evidence="10">
    <location>
        <position position="120"/>
    </location>
</feature>
<evidence type="ECO:0000256" key="10">
    <source>
        <dbReference type="PROSITE-ProRule" id="PRU00520"/>
    </source>
</evidence>
<dbReference type="InterPro" id="IPR055128">
    <property type="entry name" value="HypF_C_2"/>
</dbReference>
<keyword evidence="4" id="KW-0436">Ligase</keyword>
<dbReference type="PRINTS" id="PR00445">
    <property type="entry name" value="HUPFHYPC"/>
</dbReference>
<dbReference type="AlphaFoldDB" id="A0A4R6JM29"/>
<comment type="catalytic activity">
    <reaction evidence="8">
        <text>C-terminal L-cysteinyl-[HypE protein] + carbamoyl phosphate + ATP + H2O = C-terminal S-carboxamide-L-cysteinyl-[HypE protein] + AMP + phosphate + diphosphate + H(+)</text>
        <dbReference type="Rhea" id="RHEA:55636"/>
        <dbReference type="Rhea" id="RHEA-COMP:14247"/>
        <dbReference type="Rhea" id="RHEA-COMP:14392"/>
        <dbReference type="ChEBI" id="CHEBI:15377"/>
        <dbReference type="ChEBI" id="CHEBI:15378"/>
        <dbReference type="ChEBI" id="CHEBI:30616"/>
        <dbReference type="ChEBI" id="CHEBI:33019"/>
        <dbReference type="ChEBI" id="CHEBI:43474"/>
        <dbReference type="ChEBI" id="CHEBI:58228"/>
        <dbReference type="ChEBI" id="CHEBI:76913"/>
        <dbReference type="ChEBI" id="CHEBI:139126"/>
        <dbReference type="ChEBI" id="CHEBI:456215"/>
    </reaction>
</comment>
<dbReference type="GO" id="GO:0051604">
    <property type="term" value="P:protein maturation"/>
    <property type="evidence" value="ECO:0007669"/>
    <property type="project" value="TreeGrafter"/>
</dbReference>
<evidence type="ECO:0000256" key="2">
    <source>
        <dbReference type="ARBA" id="ARBA00006018"/>
    </source>
</evidence>
<dbReference type="Gene3D" id="3.30.420.40">
    <property type="match status" value="1"/>
</dbReference>
<dbReference type="Pfam" id="PF01300">
    <property type="entry name" value="Sua5_yciO_yrdC"/>
    <property type="match status" value="1"/>
</dbReference>
<dbReference type="PROSITE" id="PS00150">
    <property type="entry name" value="ACYLPHOSPHATASE_1"/>
    <property type="match status" value="1"/>
</dbReference>
<dbReference type="Gene3D" id="3.30.420.360">
    <property type="match status" value="1"/>
</dbReference>
<protein>
    <recommendedName>
        <fullName evidence="9">Carbamoyltransferase</fullName>
        <ecNumber evidence="9">6.2.-.-</ecNumber>
    </recommendedName>
</protein>
<dbReference type="PIRSF" id="PIRSF006256">
    <property type="entry name" value="CMPcnvr_hdrg_mat"/>
    <property type="match status" value="1"/>
</dbReference>
<keyword evidence="6" id="KW-0863">Zinc-finger</keyword>
<dbReference type="InterPro" id="IPR001792">
    <property type="entry name" value="Acylphosphatase-like_dom"/>
</dbReference>
<comment type="similarity">
    <text evidence="2">Belongs to the HupF/HypC family.</text>
</comment>
<dbReference type="GO" id="GO:0008270">
    <property type="term" value="F:zinc ion binding"/>
    <property type="evidence" value="ECO:0007669"/>
    <property type="project" value="UniProtKB-KW"/>
</dbReference>
<name>A0A4R6JM29_9ACTN</name>
<evidence type="ECO:0000256" key="6">
    <source>
        <dbReference type="ARBA" id="ARBA00022771"/>
    </source>
</evidence>
<dbReference type="Gene3D" id="3.30.110.120">
    <property type="match status" value="1"/>
</dbReference>
<dbReference type="Pfam" id="PF17788">
    <property type="entry name" value="HypF_C"/>
    <property type="match status" value="1"/>
</dbReference>
<dbReference type="Gene3D" id="2.30.30.140">
    <property type="match status" value="1"/>
</dbReference>
<dbReference type="InterPro" id="IPR019812">
    <property type="entry name" value="Hydgase_assmbl_chp_CS"/>
</dbReference>
<dbReference type="GO" id="GO:0003998">
    <property type="term" value="F:acylphosphatase activity"/>
    <property type="evidence" value="ECO:0007669"/>
    <property type="project" value="UniProtKB-EC"/>
</dbReference>
<dbReference type="InterPro" id="IPR001109">
    <property type="entry name" value="Hydrogenase_HupF/HypC"/>
</dbReference>